<keyword evidence="8" id="KW-1185">Reference proteome</keyword>
<dbReference type="SUPFAM" id="SSF57903">
    <property type="entry name" value="FYVE/PHD zinc finger"/>
    <property type="match status" value="1"/>
</dbReference>
<dbReference type="SUPFAM" id="SSF48403">
    <property type="entry name" value="Ankyrin repeat"/>
    <property type="match status" value="1"/>
</dbReference>
<dbReference type="STRING" id="4540.A0A3L6T9C6"/>
<dbReference type="CDD" id="cd15760">
    <property type="entry name" value="FYVE_scVPS27p_like"/>
    <property type="match status" value="1"/>
</dbReference>
<sequence>METPPPFQESAHCDICRCTFSTFRRRHHCRSCGRTLCHEHSSYHMALPQYGIYTDVRVCYNCFNKKSSSQGGAGNAGSAGSISGAADSFSGLSLGKEDASSPTKNSTAQSAAPVIECKCGMPLCICEAPKPEPAPVKIISTIPSSTTQSNPKPKKPASSQPKASATSSSNSSSFLNIGLMSNDSNDKGLSDYEVSGEGLREAIKSGDVKGVKKLLSQGVDSNYCDKQGFTLLHLQVVAFAPGGRPEMMGEGPADLRELVRLPDVLVVCSSRGWTDEKHMLYLQLLEETFVSHLHDSERSFKGLFNLSPRYCGRVKSAKQIVEYAKPDQGCCGIVDADKVKTSMKVELMDSPSCGNQQGGKVHSMDDNASTTEPVEEAISQERATSSGQCSTCYVGKHRHSPSRSAEGSDQNFDEETKGIRESRRGCSQKRLKSYKVMRDDQVVPSAKAECQKVGGFIASNKPEDKYNGTSKVDAGSLDAEAGSPMCKNDGSK</sequence>
<dbReference type="InterPro" id="IPR036770">
    <property type="entry name" value="Ankyrin_rpt-contain_sf"/>
</dbReference>
<gene>
    <name evidence="7" type="ORF">C2845_PM03G12960</name>
</gene>
<dbReference type="EMBL" id="PQIB02000002">
    <property type="protein sequence ID" value="RLN33466.1"/>
    <property type="molecule type" value="Genomic_DNA"/>
</dbReference>
<dbReference type="PROSITE" id="PS50178">
    <property type="entry name" value="ZF_FYVE"/>
    <property type="match status" value="1"/>
</dbReference>
<evidence type="ECO:0000256" key="4">
    <source>
        <dbReference type="PROSITE-ProRule" id="PRU00091"/>
    </source>
</evidence>
<dbReference type="GO" id="GO:0043328">
    <property type="term" value="P:protein transport to vacuole involved in ubiquitin-dependent protein catabolic process via the multivesicular body sorting pathway"/>
    <property type="evidence" value="ECO:0007669"/>
    <property type="project" value="TreeGrafter"/>
</dbReference>
<dbReference type="InterPro" id="IPR017455">
    <property type="entry name" value="Znf_FYVE-rel"/>
</dbReference>
<dbReference type="InterPro" id="IPR013083">
    <property type="entry name" value="Znf_RING/FYVE/PHD"/>
</dbReference>
<dbReference type="AlphaFoldDB" id="A0A3L6T9C6"/>
<dbReference type="InterPro" id="IPR011011">
    <property type="entry name" value="Znf_FYVE_PHD"/>
</dbReference>
<evidence type="ECO:0000313" key="8">
    <source>
        <dbReference type="Proteomes" id="UP000275267"/>
    </source>
</evidence>
<feature type="region of interest" description="Disordered" evidence="5">
    <location>
        <begin position="142"/>
        <end position="171"/>
    </location>
</feature>
<dbReference type="GO" id="GO:0043130">
    <property type="term" value="F:ubiquitin binding"/>
    <property type="evidence" value="ECO:0007669"/>
    <property type="project" value="TreeGrafter"/>
</dbReference>
<protein>
    <submittedName>
        <fullName evidence="7">Myotubularin-related protein 3 isoform X2</fullName>
    </submittedName>
</protein>
<feature type="compositionally biased region" description="Basic and acidic residues" evidence="5">
    <location>
        <begin position="414"/>
        <end position="424"/>
    </location>
</feature>
<dbReference type="PANTHER" id="PTHR47794">
    <property type="entry name" value="VACUOLAR PROTEIN SORTING-ASSOCIATED PROTEIN 27"/>
    <property type="match status" value="1"/>
</dbReference>
<evidence type="ECO:0000313" key="7">
    <source>
        <dbReference type="EMBL" id="RLN33466.1"/>
    </source>
</evidence>
<dbReference type="GO" id="GO:0006623">
    <property type="term" value="P:protein targeting to vacuole"/>
    <property type="evidence" value="ECO:0007669"/>
    <property type="project" value="TreeGrafter"/>
</dbReference>
<dbReference type="GO" id="GO:0032266">
    <property type="term" value="F:phosphatidylinositol-3-phosphate binding"/>
    <property type="evidence" value="ECO:0007669"/>
    <property type="project" value="TreeGrafter"/>
</dbReference>
<proteinExistence type="predicted"/>
<name>A0A3L6T9C6_PANMI</name>
<feature type="region of interest" description="Disordered" evidence="5">
    <location>
        <begin position="395"/>
        <end position="429"/>
    </location>
</feature>
<evidence type="ECO:0000259" key="6">
    <source>
        <dbReference type="PROSITE" id="PS50178"/>
    </source>
</evidence>
<dbReference type="GO" id="GO:0033565">
    <property type="term" value="C:ESCRT-0 complex"/>
    <property type="evidence" value="ECO:0007669"/>
    <property type="project" value="TreeGrafter"/>
</dbReference>
<evidence type="ECO:0000256" key="1">
    <source>
        <dbReference type="ARBA" id="ARBA00022723"/>
    </source>
</evidence>
<keyword evidence="1" id="KW-0479">Metal-binding</keyword>
<dbReference type="Gene3D" id="1.25.40.20">
    <property type="entry name" value="Ankyrin repeat-containing domain"/>
    <property type="match status" value="1"/>
</dbReference>
<accession>A0A3L6T9C6</accession>
<reference evidence="8" key="1">
    <citation type="journal article" date="2019" name="Nat. Commun.">
        <title>The genome of broomcorn millet.</title>
        <authorList>
            <person name="Zou C."/>
            <person name="Miki D."/>
            <person name="Li D."/>
            <person name="Tang Q."/>
            <person name="Xiao L."/>
            <person name="Rajput S."/>
            <person name="Deng P."/>
            <person name="Jia W."/>
            <person name="Huang R."/>
            <person name="Zhang M."/>
            <person name="Sun Y."/>
            <person name="Hu J."/>
            <person name="Fu X."/>
            <person name="Schnable P.S."/>
            <person name="Li F."/>
            <person name="Zhang H."/>
            <person name="Feng B."/>
            <person name="Zhu X."/>
            <person name="Liu R."/>
            <person name="Schnable J.C."/>
            <person name="Zhu J.-K."/>
            <person name="Zhang H."/>
        </authorList>
    </citation>
    <scope>NUCLEOTIDE SEQUENCE [LARGE SCALE GENOMIC DNA]</scope>
</reference>
<organism evidence="7 8">
    <name type="scientific">Panicum miliaceum</name>
    <name type="common">Proso millet</name>
    <name type="synonym">Broomcorn millet</name>
    <dbReference type="NCBI Taxonomy" id="4540"/>
    <lineage>
        <taxon>Eukaryota</taxon>
        <taxon>Viridiplantae</taxon>
        <taxon>Streptophyta</taxon>
        <taxon>Embryophyta</taxon>
        <taxon>Tracheophyta</taxon>
        <taxon>Spermatophyta</taxon>
        <taxon>Magnoliopsida</taxon>
        <taxon>Liliopsida</taxon>
        <taxon>Poales</taxon>
        <taxon>Poaceae</taxon>
        <taxon>PACMAD clade</taxon>
        <taxon>Panicoideae</taxon>
        <taxon>Panicodae</taxon>
        <taxon>Paniceae</taxon>
        <taxon>Panicinae</taxon>
        <taxon>Panicum</taxon>
        <taxon>Panicum sect. Panicum</taxon>
    </lineage>
</organism>
<dbReference type="GO" id="GO:0008270">
    <property type="term" value="F:zinc ion binding"/>
    <property type="evidence" value="ECO:0007669"/>
    <property type="project" value="UniProtKB-KW"/>
</dbReference>
<dbReference type="InterPro" id="IPR000306">
    <property type="entry name" value="Znf_FYVE"/>
</dbReference>
<feature type="domain" description="FYVE-type" evidence="6">
    <location>
        <begin position="7"/>
        <end position="67"/>
    </location>
</feature>
<dbReference type="Gene3D" id="3.30.40.10">
    <property type="entry name" value="Zinc/RING finger domain, C3HC4 (zinc finger)"/>
    <property type="match status" value="1"/>
</dbReference>
<feature type="region of interest" description="Disordered" evidence="5">
    <location>
        <begin position="457"/>
        <end position="492"/>
    </location>
</feature>
<keyword evidence="3" id="KW-0862">Zinc</keyword>
<evidence type="ECO:0000256" key="5">
    <source>
        <dbReference type="SAM" id="MobiDB-lite"/>
    </source>
</evidence>
<dbReference type="Proteomes" id="UP000275267">
    <property type="component" value="Unassembled WGS sequence"/>
</dbReference>
<dbReference type="PANTHER" id="PTHR47794:SF1">
    <property type="entry name" value="VACUOLAR PROTEIN SORTING-ASSOCIATED PROTEIN 27"/>
    <property type="match status" value="1"/>
</dbReference>
<dbReference type="SMART" id="SM00064">
    <property type="entry name" value="FYVE"/>
    <property type="match status" value="1"/>
</dbReference>
<dbReference type="OrthoDB" id="194358at2759"/>
<evidence type="ECO:0000256" key="3">
    <source>
        <dbReference type="ARBA" id="ARBA00022833"/>
    </source>
</evidence>
<evidence type="ECO:0000256" key="2">
    <source>
        <dbReference type="ARBA" id="ARBA00022771"/>
    </source>
</evidence>
<dbReference type="Pfam" id="PF01363">
    <property type="entry name" value="FYVE"/>
    <property type="match status" value="1"/>
</dbReference>
<comment type="caution">
    <text evidence="7">The sequence shown here is derived from an EMBL/GenBank/DDBJ whole genome shotgun (WGS) entry which is preliminary data.</text>
</comment>
<keyword evidence="2 4" id="KW-0863">Zinc-finger</keyword>